<organism evidence="5 6">
    <name type="scientific">Aureimonas populi</name>
    <dbReference type="NCBI Taxonomy" id="1701758"/>
    <lineage>
        <taxon>Bacteria</taxon>
        <taxon>Pseudomonadati</taxon>
        <taxon>Pseudomonadota</taxon>
        <taxon>Alphaproteobacteria</taxon>
        <taxon>Hyphomicrobiales</taxon>
        <taxon>Aurantimonadaceae</taxon>
        <taxon>Aureimonas</taxon>
    </lineage>
</organism>
<dbReference type="PANTHER" id="PTHR43537">
    <property type="entry name" value="TRANSCRIPTIONAL REGULATOR, GNTR FAMILY"/>
    <property type="match status" value="1"/>
</dbReference>
<dbReference type="SMART" id="SM00895">
    <property type="entry name" value="FCD"/>
    <property type="match status" value="1"/>
</dbReference>
<dbReference type="PANTHER" id="PTHR43537:SF24">
    <property type="entry name" value="GLUCONATE OPERON TRANSCRIPTIONAL REPRESSOR"/>
    <property type="match status" value="1"/>
</dbReference>
<evidence type="ECO:0000256" key="3">
    <source>
        <dbReference type="ARBA" id="ARBA00023163"/>
    </source>
</evidence>
<name>A0ABW5CNR2_9HYPH</name>
<dbReference type="SUPFAM" id="SSF46785">
    <property type="entry name" value="Winged helix' DNA-binding domain"/>
    <property type="match status" value="1"/>
</dbReference>
<comment type="caution">
    <text evidence="5">The sequence shown here is derived from an EMBL/GenBank/DDBJ whole genome shotgun (WGS) entry which is preliminary data.</text>
</comment>
<evidence type="ECO:0000259" key="4">
    <source>
        <dbReference type="PROSITE" id="PS50949"/>
    </source>
</evidence>
<gene>
    <name evidence="5" type="ORF">ACFSKQ_09150</name>
</gene>
<reference evidence="6" key="1">
    <citation type="journal article" date="2019" name="Int. J. Syst. Evol. Microbiol.">
        <title>The Global Catalogue of Microorganisms (GCM) 10K type strain sequencing project: providing services to taxonomists for standard genome sequencing and annotation.</title>
        <authorList>
            <consortium name="The Broad Institute Genomics Platform"/>
            <consortium name="The Broad Institute Genome Sequencing Center for Infectious Disease"/>
            <person name="Wu L."/>
            <person name="Ma J."/>
        </authorList>
    </citation>
    <scope>NUCLEOTIDE SEQUENCE [LARGE SCALE GENOMIC DNA]</scope>
    <source>
        <strain evidence="6">ZS-35-S2</strain>
    </source>
</reference>
<dbReference type="EMBL" id="JBHUIJ010000010">
    <property type="protein sequence ID" value="MFD2237632.1"/>
    <property type="molecule type" value="Genomic_DNA"/>
</dbReference>
<dbReference type="PROSITE" id="PS50949">
    <property type="entry name" value="HTH_GNTR"/>
    <property type="match status" value="1"/>
</dbReference>
<dbReference type="InterPro" id="IPR008920">
    <property type="entry name" value="TF_FadR/GntR_C"/>
</dbReference>
<keyword evidence="6" id="KW-1185">Reference proteome</keyword>
<dbReference type="Gene3D" id="1.10.10.10">
    <property type="entry name" value="Winged helix-like DNA-binding domain superfamily/Winged helix DNA-binding domain"/>
    <property type="match status" value="1"/>
</dbReference>
<dbReference type="InterPro" id="IPR011711">
    <property type="entry name" value="GntR_C"/>
</dbReference>
<dbReference type="Pfam" id="PF00392">
    <property type="entry name" value="GntR"/>
    <property type="match status" value="1"/>
</dbReference>
<dbReference type="SUPFAM" id="SSF48008">
    <property type="entry name" value="GntR ligand-binding domain-like"/>
    <property type="match status" value="1"/>
</dbReference>
<feature type="domain" description="HTH gntR-type" evidence="4">
    <location>
        <begin position="5"/>
        <end position="72"/>
    </location>
</feature>
<dbReference type="RefSeq" id="WP_209738399.1">
    <property type="nucleotide sequence ID" value="NZ_CP072611.1"/>
</dbReference>
<keyword evidence="1" id="KW-0805">Transcription regulation</keyword>
<sequence>MTGKKQAKDLVYDYVHNGILSGEMKSGQFLEEKVISDAVGVSRTPVREAFHLLQNNRLISLLPRHGAQVRAITGHELMEVYESRRLIEGYAAQRICDEKYPLPPELRALQRQIEETTRTRDFVRRSIIDQEFHRTIVSTMRNNTLAELYASLQVRQQRVAVAAMLANPERAPRIDSEHDRLLDALERHDAVTARAVIDEHLRPYSDVLANLPL</sequence>
<protein>
    <submittedName>
        <fullName evidence="5">GntR family transcriptional regulator</fullName>
    </submittedName>
</protein>
<keyword evidence="3" id="KW-0804">Transcription</keyword>
<accession>A0ABW5CNR2</accession>
<dbReference type="InterPro" id="IPR000524">
    <property type="entry name" value="Tscrpt_reg_HTH_GntR"/>
</dbReference>
<proteinExistence type="predicted"/>
<dbReference type="InterPro" id="IPR036390">
    <property type="entry name" value="WH_DNA-bd_sf"/>
</dbReference>
<dbReference type="Proteomes" id="UP001597371">
    <property type="component" value="Unassembled WGS sequence"/>
</dbReference>
<dbReference type="Gene3D" id="1.20.120.530">
    <property type="entry name" value="GntR ligand-binding domain-like"/>
    <property type="match status" value="1"/>
</dbReference>
<dbReference type="SMART" id="SM00345">
    <property type="entry name" value="HTH_GNTR"/>
    <property type="match status" value="1"/>
</dbReference>
<dbReference type="Pfam" id="PF07729">
    <property type="entry name" value="FCD"/>
    <property type="match status" value="1"/>
</dbReference>
<keyword evidence="2" id="KW-0238">DNA-binding</keyword>
<evidence type="ECO:0000256" key="1">
    <source>
        <dbReference type="ARBA" id="ARBA00023015"/>
    </source>
</evidence>
<evidence type="ECO:0000256" key="2">
    <source>
        <dbReference type="ARBA" id="ARBA00023125"/>
    </source>
</evidence>
<dbReference type="InterPro" id="IPR036388">
    <property type="entry name" value="WH-like_DNA-bd_sf"/>
</dbReference>
<evidence type="ECO:0000313" key="6">
    <source>
        <dbReference type="Proteomes" id="UP001597371"/>
    </source>
</evidence>
<evidence type="ECO:0000313" key="5">
    <source>
        <dbReference type="EMBL" id="MFD2237632.1"/>
    </source>
</evidence>